<dbReference type="SUPFAM" id="SSF51679">
    <property type="entry name" value="Bacterial luciferase-like"/>
    <property type="match status" value="1"/>
</dbReference>
<dbReference type="EMBL" id="FNON01000008">
    <property type="protein sequence ID" value="SDY99786.1"/>
    <property type="molecule type" value="Genomic_DNA"/>
</dbReference>
<dbReference type="AlphaFoldDB" id="A0A1H3PFB0"/>
<dbReference type="PANTHER" id="PTHR43244:SF1">
    <property type="entry name" value="5,10-METHYLENETETRAHYDROMETHANOPTERIN REDUCTASE"/>
    <property type="match status" value="1"/>
</dbReference>
<protein>
    <submittedName>
        <fullName evidence="3">F420-dependent oxidoreductase, MSMEG_4879 family</fullName>
    </submittedName>
</protein>
<dbReference type="Proteomes" id="UP000199515">
    <property type="component" value="Unassembled WGS sequence"/>
</dbReference>
<dbReference type="InterPro" id="IPR050564">
    <property type="entry name" value="F420-G6PD/mer"/>
</dbReference>
<organism evidence="3 4">
    <name type="scientific">Amycolatopsis xylanica</name>
    <dbReference type="NCBI Taxonomy" id="589385"/>
    <lineage>
        <taxon>Bacteria</taxon>
        <taxon>Bacillati</taxon>
        <taxon>Actinomycetota</taxon>
        <taxon>Actinomycetes</taxon>
        <taxon>Pseudonocardiales</taxon>
        <taxon>Pseudonocardiaceae</taxon>
        <taxon>Amycolatopsis</taxon>
    </lineage>
</organism>
<evidence type="ECO:0000313" key="4">
    <source>
        <dbReference type="Proteomes" id="UP000199515"/>
    </source>
</evidence>
<dbReference type="GO" id="GO:0016705">
    <property type="term" value="F:oxidoreductase activity, acting on paired donors, with incorporation or reduction of molecular oxygen"/>
    <property type="evidence" value="ECO:0007669"/>
    <property type="project" value="InterPro"/>
</dbReference>
<reference evidence="3 4" key="1">
    <citation type="submission" date="2016-10" db="EMBL/GenBank/DDBJ databases">
        <authorList>
            <person name="de Groot N.N."/>
        </authorList>
    </citation>
    <scope>NUCLEOTIDE SEQUENCE [LARGE SCALE GENOMIC DNA]</scope>
    <source>
        <strain evidence="3 4">CPCC 202699</strain>
    </source>
</reference>
<dbReference type="InterPro" id="IPR011251">
    <property type="entry name" value="Luciferase-like_dom"/>
</dbReference>
<dbReference type="Gene3D" id="3.20.20.30">
    <property type="entry name" value="Luciferase-like domain"/>
    <property type="match status" value="1"/>
</dbReference>
<evidence type="ECO:0000313" key="3">
    <source>
        <dbReference type="EMBL" id="SDY99786.1"/>
    </source>
</evidence>
<sequence>MPLGNFRCPVYVLLVRIGLNIDGGRDYAELLAKIGHASRSGYSAAWLPQSPGGGPRKRSGRDRRHKLFGYDSLTALAVAGTQVDGIELGTCVLPTYSRHPMVMAEQALTCQAGYGGTVTLGIGVSHRHVVEDQWGYSYDRTAKRMAEYVTVLNSIFETGEVHFEGETVTARGSLSIAERKIPILVAALGPKMLDVAGELTDGVITWMTGPRTLDEHTVPRLTAAAERAGRTRPRVVASLPVCVTEDAETARELAARMFLIYRSLPNYKAMLDREDADHGGDISLVGTEDEIAGAVKRLAEIGVTDLNALVIGSEEEQARAHALLPELTSGGRENQ</sequence>
<dbReference type="CDD" id="cd01097">
    <property type="entry name" value="Tetrahydromethanopterin_reductase"/>
    <property type="match status" value="1"/>
</dbReference>
<dbReference type="OrthoDB" id="7054907at2"/>
<dbReference type="STRING" id="589385.SAMN05421504_108188"/>
<evidence type="ECO:0000259" key="2">
    <source>
        <dbReference type="Pfam" id="PF00296"/>
    </source>
</evidence>
<dbReference type="NCBIfam" id="TIGR03564">
    <property type="entry name" value="F420_MSMEG_4879"/>
    <property type="match status" value="1"/>
</dbReference>
<accession>A0A1H3PFB0</accession>
<gene>
    <name evidence="3" type="ORF">SAMN05421504_108188</name>
</gene>
<dbReference type="PANTHER" id="PTHR43244">
    <property type="match status" value="1"/>
</dbReference>
<dbReference type="Pfam" id="PF00296">
    <property type="entry name" value="Bac_luciferase"/>
    <property type="match status" value="1"/>
</dbReference>
<name>A0A1H3PFB0_9PSEU</name>
<dbReference type="InterPro" id="IPR019910">
    <property type="entry name" value="Lucif-like_OxRdtase_MSMEG_4879"/>
</dbReference>
<keyword evidence="4" id="KW-1185">Reference proteome</keyword>
<proteinExistence type="predicted"/>
<keyword evidence="1" id="KW-0560">Oxidoreductase</keyword>
<dbReference type="InterPro" id="IPR036661">
    <property type="entry name" value="Luciferase-like_sf"/>
</dbReference>
<feature type="domain" description="Luciferase-like" evidence="2">
    <location>
        <begin position="12"/>
        <end position="304"/>
    </location>
</feature>
<evidence type="ECO:0000256" key="1">
    <source>
        <dbReference type="ARBA" id="ARBA00023002"/>
    </source>
</evidence>